<reference evidence="1 2" key="1">
    <citation type="submission" date="2019-10" db="EMBL/GenBank/DDBJ databases">
        <title>Georgenia wutianyii sp. nov. and Georgenia yuyongxinii sp. nov. isolated from plateau pika (Ochotona curzoniae) in the Qinghai-Tibet plateau of China.</title>
        <authorList>
            <person name="Tian Z."/>
        </authorList>
    </citation>
    <scope>NUCLEOTIDE SEQUENCE [LARGE SCALE GENOMIC DNA]</scope>
    <source>
        <strain evidence="1 2">DSM 21501</strain>
    </source>
</reference>
<dbReference type="EMBL" id="WHJE01000011">
    <property type="protein sequence ID" value="KAE8765354.1"/>
    <property type="molecule type" value="Genomic_DNA"/>
</dbReference>
<dbReference type="OrthoDB" id="5140155at2"/>
<name>A0A7J5UT22_9MICO</name>
<evidence type="ECO:0000313" key="1">
    <source>
        <dbReference type="EMBL" id="KAE8765354.1"/>
    </source>
</evidence>
<evidence type="ECO:0000313" key="2">
    <source>
        <dbReference type="Proteomes" id="UP000451860"/>
    </source>
</evidence>
<protein>
    <submittedName>
        <fullName evidence="1">Uncharacterized protein</fullName>
    </submittedName>
</protein>
<proteinExistence type="predicted"/>
<keyword evidence="2" id="KW-1185">Reference proteome</keyword>
<accession>A0A7J5UT22</accession>
<comment type="caution">
    <text evidence="1">The sequence shown here is derived from an EMBL/GenBank/DDBJ whole genome shotgun (WGS) entry which is preliminary data.</text>
</comment>
<sequence>MTELLHMKRVSAYLGGPHGKLGETTTRTEREAAAHKILRYRAVVWNYALQTATAVIPPAASTGWEAPLRLISWLEKEQPTPEALPGGRGVSALELGTVQDIPLVEIWRRLAVASLVGRERELPVLADKIDNDQARVVLRDVADLVRALVILDVRYSAIPGWQRLGLKSSSHNIDPTKRVLVNSTIAAAQLCSQWVGNLSPEDAVRTDRLGYVDRAPLLPMPYPFGIDGAIAALHNTYVRLGLEFPRADVLTAIVRVQRRLSVLALELARAAVDEEHTNAFEDRAERCARVLQPLAKDVGGNLGDGRATMADSQAALFALADAAQIGDTASTEDLQSMNRLFTMIDKRVATRIRQGIHDRRYFVSRELGLSSERVGGVRRAIRKYEPITKVSHPDLIAAVKRLAPHAPSGVVSTDALSARTEFTALVGSPEKHRSGRRVSQRTVAPDAARLRGLSGHAGVGGQFEGTSI</sequence>
<dbReference type="Proteomes" id="UP000451860">
    <property type="component" value="Unassembled WGS sequence"/>
</dbReference>
<gene>
    <name evidence="1" type="ORF">GB883_04115</name>
</gene>
<dbReference type="AlphaFoldDB" id="A0A7J5UT22"/>
<organism evidence="1 2">
    <name type="scientific">Georgenia thermotolerans</name>
    <dbReference type="NCBI Taxonomy" id="527326"/>
    <lineage>
        <taxon>Bacteria</taxon>
        <taxon>Bacillati</taxon>
        <taxon>Actinomycetota</taxon>
        <taxon>Actinomycetes</taxon>
        <taxon>Micrococcales</taxon>
        <taxon>Bogoriellaceae</taxon>
        <taxon>Georgenia</taxon>
    </lineage>
</organism>
<dbReference type="RefSeq" id="WP_152202683.1">
    <property type="nucleotide sequence ID" value="NZ_VUKF01000017.1"/>
</dbReference>